<dbReference type="PANTHER" id="PTHR11102">
    <property type="entry name" value="SEL-1-LIKE PROTEIN"/>
    <property type="match status" value="1"/>
</dbReference>
<gene>
    <name evidence="1" type="ORF">GOB87_02195</name>
</gene>
<name>A0A967B973_9PROT</name>
<dbReference type="InterPro" id="IPR050767">
    <property type="entry name" value="Sel1_AlgK"/>
</dbReference>
<dbReference type="AlphaFoldDB" id="A0A967B973"/>
<dbReference type="Gene3D" id="1.25.40.10">
    <property type="entry name" value="Tetratricopeptide repeat domain"/>
    <property type="match status" value="1"/>
</dbReference>
<organism evidence="1 2">
    <name type="scientific">Acetobacter estunensis</name>
    <dbReference type="NCBI Taxonomy" id="104097"/>
    <lineage>
        <taxon>Bacteria</taxon>
        <taxon>Pseudomonadati</taxon>
        <taxon>Pseudomonadota</taxon>
        <taxon>Alphaproteobacteria</taxon>
        <taxon>Acetobacterales</taxon>
        <taxon>Acetobacteraceae</taxon>
        <taxon>Acetobacter</taxon>
    </lineage>
</organism>
<dbReference type="EMBL" id="WOTH01000003">
    <property type="protein sequence ID" value="NHO52773.1"/>
    <property type="molecule type" value="Genomic_DNA"/>
</dbReference>
<dbReference type="InterPro" id="IPR011990">
    <property type="entry name" value="TPR-like_helical_dom_sf"/>
</dbReference>
<protein>
    <submittedName>
        <fullName evidence="1">Sel1 repeat family protein</fullName>
    </submittedName>
</protein>
<dbReference type="Proteomes" id="UP000597459">
    <property type="component" value="Unassembled WGS sequence"/>
</dbReference>
<dbReference type="SMART" id="SM00671">
    <property type="entry name" value="SEL1"/>
    <property type="match status" value="3"/>
</dbReference>
<proteinExistence type="predicted"/>
<keyword evidence="2" id="KW-1185">Reference proteome</keyword>
<reference evidence="1" key="1">
    <citation type="submission" date="2019-11" db="EMBL/GenBank/DDBJ databases">
        <title>Description of new Acetobacter species.</title>
        <authorList>
            <person name="Cleenwerck I."/>
            <person name="Sombolestani A.S."/>
        </authorList>
    </citation>
    <scope>NUCLEOTIDE SEQUENCE</scope>
    <source>
        <strain evidence="1">LMG 1626</strain>
    </source>
</reference>
<dbReference type="Pfam" id="PF08238">
    <property type="entry name" value="Sel1"/>
    <property type="match status" value="4"/>
</dbReference>
<dbReference type="SUPFAM" id="SSF81901">
    <property type="entry name" value="HCP-like"/>
    <property type="match status" value="2"/>
</dbReference>
<comment type="caution">
    <text evidence="1">The sequence shown here is derived from an EMBL/GenBank/DDBJ whole genome shotgun (WGS) entry which is preliminary data.</text>
</comment>
<evidence type="ECO:0000313" key="1">
    <source>
        <dbReference type="EMBL" id="NHO52773.1"/>
    </source>
</evidence>
<dbReference type="InterPro" id="IPR006597">
    <property type="entry name" value="Sel1-like"/>
</dbReference>
<dbReference type="PANTHER" id="PTHR11102:SF160">
    <property type="entry name" value="ERAD-ASSOCIATED E3 UBIQUITIN-PROTEIN LIGASE COMPONENT HRD3"/>
    <property type="match status" value="1"/>
</dbReference>
<accession>A0A967B973</accession>
<evidence type="ECO:0000313" key="2">
    <source>
        <dbReference type="Proteomes" id="UP000597459"/>
    </source>
</evidence>
<sequence>MRTVGLAYLQGTHETLPHHGHAAWWLEQAAAKGDGPACDPAARLAWEGVVPDEKALEAPRKEHPRTQEAFRLARLGHARANPQASLFLVWLLDRTRTQAPQERLEALQAAAQAGLPLAVTALADLEARSGASVESVMERLKEPLQTGLGAAHHLLAQWYARGQFLPRDAILARHHLETAASTDHLDAQALLGECLMVENHASPPAEDETDRRERLRRLTRGETLLRRAAQNGHGRAACVLGDYWAVIAEPKDMTQAMNWFRLGASMKDPGALYMYGRLTLEGQPSSADRERGLTMLREAAQAGHPGAQKFLKLLAQNG</sequence>